<proteinExistence type="predicted"/>
<evidence type="ECO:0000313" key="3">
    <source>
        <dbReference type="Proteomes" id="UP000054928"/>
    </source>
</evidence>
<dbReference type="Proteomes" id="UP000054928">
    <property type="component" value="Unassembled WGS sequence"/>
</dbReference>
<organism evidence="2 3">
    <name type="scientific">Plasmopara halstedii</name>
    <name type="common">Downy mildew of sunflower</name>
    <dbReference type="NCBI Taxonomy" id="4781"/>
    <lineage>
        <taxon>Eukaryota</taxon>
        <taxon>Sar</taxon>
        <taxon>Stramenopiles</taxon>
        <taxon>Oomycota</taxon>
        <taxon>Peronosporomycetes</taxon>
        <taxon>Peronosporales</taxon>
        <taxon>Peronosporaceae</taxon>
        <taxon>Plasmopara</taxon>
    </lineage>
</organism>
<evidence type="ECO:0000256" key="1">
    <source>
        <dbReference type="SAM" id="MobiDB-lite"/>
    </source>
</evidence>
<name>A0A0P1B2H9_PLAHL</name>
<dbReference type="AlphaFoldDB" id="A0A0P1B2H9"/>
<sequence length="59" mass="6251">MNPAPPTKMSCGTGTQHPNRCTEANPVHSGSSERSGCRYSNGYDEQQPFVPPACGDPIS</sequence>
<keyword evidence="3" id="KW-1185">Reference proteome</keyword>
<accession>A0A0P1B2H9</accession>
<reference evidence="3" key="1">
    <citation type="submission" date="2014-09" db="EMBL/GenBank/DDBJ databases">
        <authorList>
            <person name="Sharma Rahul"/>
            <person name="Thines Marco"/>
        </authorList>
    </citation>
    <scope>NUCLEOTIDE SEQUENCE [LARGE SCALE GENOMIC DNA]</scope>
</reference>
<evidence type="ECO:0000313" key="2">
    <source>
        <dbReference type="EMBL" id="CEG48938.1"/>
    </source>
</evidence>
<protein>
    <submittedName>
        <fullName evidence="2">Uncharacterized protein</fullName>
    </submittedName>
</protein>
<feature type="region of interest" description="Disordered" evidence="1">
    <location>
        <begin position="1"/>
        <end position="59"/>
    </location>
</feature>
<dbReference type="GeneID" id="36401784"/>
<dbReference type="RefSeq" id="XP_024585307.1">
    <property type="nucleotide sequence ID" value="XM_024720071.1"/>
</dbReference>
<dbReference type="EMBL" id="CCYD01003042">
    <property type="protein sequence ID" value="CEG48938.1"/>
    <property type="molecule type" value="Genomic_DNA"/>
</dbReference>
<feature type="compositionally biased region" description="Polar residues" evidence="1">
    <location>
        <begin position="10"/>
        <end position="19"/>
    </location>
</feature>